<dbReference type="PROSITE" id="PS50075">
    <property type="entry name" value="CARRIER"/>
    <property type="match status" value="1"/>
</dbReference>
<dbReference type="Gene3D" id="1.10.1200.10">
    <property type="entry name" value="ACP-like"/>
    <property type="match status" value="1"/>
</dbReference>
<evidence type="ECO:0000256" key="1">
    <source>
        <dbReference type="ARBA" id="ARBA00022450"/>
    </source>
</evidence>
<keyword evidence="6" id="KW-1185">Reference proteome</keyword>
<evidence type="ECO:0000256" key="2">
    <source>
        <dbReference type="ARBA" id="ARBA00022553"/>
    </source>
</evidence>
<dbReference type="EMBL" id="CP065050">
    <property type="protein sequence ID" value="QPI59208.1"/>
    <property type="molecule type" value="Genomic_DNA"/>
</dbReference>
<proteinExistence type="predicted"/>
<sequence>MAAVLGHDSADDVGTRRQFLELGLDSVTAVELRNRLGNITGLPLPATLIFDCPTVTELVGYLSTQLFTGIGDGPDGSGPDGSGPDGSGPHGNAPVATGDGTAELDRLERLLGTLPSDAPARSEIADRLRRLLRSAVDSTDAMDTADEPATSEDLEAATNDELFDYIEKEFGIS</sequence>
<gene>
    <name evidence="5" type="ORF">I1A49_33795</name>
</gene>
<dbReference type="InterPro" id="IPR009081">
    <property type="entry name" value="PP-bd_ACP"/>
</dbReference>
<dbReference type="Proteomes" id="UP000663421">
    <property type="component" value="Chromosome"/>
</dbReference>
<evidence type="ECO:0000313" key="6">
    <source>
        <dbReference type="Proteomes" id="UP000663421"/>
    </source>
</evidence>
<feature type="compositionally biased region" description="Acidic residues" evidence="3">
    <location>
        <begin position="143"/>
        <end position="154"/>
    </location>
</feature>
<dbReference type="SUPFAM" id="SSF47336">
    <property type="entry name" value="ACP-like"/>
    <property type="match status" value="1"/>
</dbReference>
<dbReference type="InterPro" id="IPR006162">
    <property type="entry name" value="Ppantetheine_attach_site"/>
</dbReference>
<accession>A0ABX6WCM8</accession>
<dbReference type="InterPro" id="IPR020806">
    <property type="entry name" value="PKS_PP-bd"/>
</dbReference>
<dbReference type="SMART" id="SM01294">
    <property type="entry name" value="PKS_PP_betabranch"/>
    <property type="match status" value="1"/>
</dbReference>
<evidence type="ECO:0000256" key="3">
    <source>
        <dbReference type="SAM" id="MobiDB-lite"/>
    </source>
</evidence>
<feature type="region of interest" description="Disordered" evidence="3">
    <location>
        <begin position="70"/>
        <end position="99"/>
    </location>
</feature>
<dbReference type="InterPro" id="IPR036736">
    <property type="entry name" value="ACP-like_sf"/>
</dbReference>
<dbReference type="Pfam" id="PF00550">
    <property type="entry name" value="PP-binding"/>
    <property type="match status" value="1"/>
</dbReference>
<dbReference type="SMART" id="SM00823">
    <property type="entry name" value="PKS_PP"/>
    <property type="match status" value="1"/>
</dbReference>
<name>A0ABX6WCM8_STRMQ</name>
<reference evidence="5 6" key="1">
    <citation type="submission" date="2020-11" db="EMBL/GenBank/DDBJ databases">
        <title>Complete genome sequence unveiled secondary metabolic potentials in Streptomyces solisilvae HNM0141.</title>
        <authorList>
            <person name="Huang X."/>
        </authorList>
    </citation>
    <scope>NUCLEOTIDE SEQUENCE [LARGE SCALE GENOMIC DNA]</scope>
    <source>
        <strain evidence="5 6">HNM0141</strain>
    </source>
</reference>
<keyword evidence="2" id="KW-0597">Phosphoprotein</keyword>
<evidence type="ECO:0000313" key="5">
    <source>
        <dbReference type="EMBL" id="QPI59208.1"/>
    </source>
</evidence>
<protein>
    <recommendedName>
        <fullName evidence="4">Carrier domain-containing protein</fullName>
    </recommendedName>
</protein>
<feature type="compositionally biased region" description="Gly residues" evidence="3">
    <location>
        <begin position="70"/>
        <end position="89"/>
    </location>
</feature>
<feature type="region of interest" description="Disordered" evidence="3">
    <location>
        <begin position="135"/>
        <end position="154"/>
    </location>
</feature>
<organism evidence="5 6">
    <name type="scientific">Streptomyces malaysiensis</name>
    <dbReference type="NCBI Taxonomy" id="92644"/>
    <lineage>
        <taxon>Bacteria</taxon>
        <taxon>Bacillati</taxon>
        <taxon>Actinomycetota</taxon>
        <taxon>Actinomycetes</taxon>
        <taxon>Kitasatosporales</taxon>
        <taxon>Streptomycetaceae</taxon>
        <taxon>Streptomyces</taxon>
        <taxon>Streptomyces violaceusniger group</taxon>
    </lineage>
</organism>
<dbReference type="PROSITE" id="PS00012">
    <property type="entry name" value="PHOSPHOPANTETHEINE"/>
    <property type="match status" value="1"/>
</dbReference>
<evidence type="ECO:0000259" key="4">
    <source>
        <dbReference type="PROSITE" id="PS50075"/>
    </source>
</evidence>
<keyword evidence="1" id="KW-0596">Phosphopantetheine</keyword>
<feature type="domain" description="Carrier" evidence="4">
    <location>
        <begin position="1"/>
        <end position="66"/>
    </location>
</feature>